<reference evidence="1" key="1">
    <citation type="submission" date="2022-11" db="EMBL/GenBank/DDBJ databases">
        <title>Genome Sequence of Boeremia exigua.</title>
        <authorList>
            <person name="Buettner E."/>
        </authorList>
    </citation>
    <scope>NUCLEOTIDE SEQUENCE</scope>
    <source>
        <strain evidence="1">CU02</strain>
    </source>
</reference>
<evidence type="ECO:0000313" key="2">
    <source>
        <dbReference type="Proteomes" id="UP001153331"/>
    </source>
</evidence>
<dbReference type="Proteomes" id="UP001153331">
    <property type="component" value="Unassembled WGS sequence"/>
</dbReference>
<dbReference type="EMBL" id="JAPHNI010000931">
    <property type="protein sequence ID" value="KAJ8107430.1"/>
    <property type="molecule type" value="Genomic_DNA"/>
</dbReference>
<comment type="caution">
    <text evidence="1">The sequence shown here is derived from an EMBL/GenBank/DDBJ whole genome shotgun (WGS) entry which is preliminary data.</text>
</comment>
<organism evidence="1 2">
    <name type="scientific">Boeremia exigua</name>
    <dbReference type="NCBI Taxonomy" id="749465"/>
    <lineage>
        <taxon>Eukaryota</taxon>
        <taxon>Fungi</taxon>
        <taxon>Dikarya</taxon>
        <taxon>Ascomycota</taxon>
        <taxon>Pezizomycotina</taxon>
        <taxon>Dothideomycetes</taxon>
        <taxon>Pleosporomycetidae</taxon>
        <taxon>Pleosporales</taxon>
        <taxon>Pleosporineae</taxon>
        <taxon>Didymellaceae</taxon>
        <taxon>Boeremia</taxon>
    </lineage>
</organism>
<proteinExistence type="predicted"/>
<gene>
    <name evidence="1" type="ORF">OPT61_g8872</name>
</gene>
<keyword evidence="2" id="KW-1185">Reference proteome</keyword>
<accession>A0ACC2HX31</accession>
<name>A0ACC2HX31_9PLEO</name>
<evidence type="ECO:0000313" key="1">
    <source>
        <dbReference type="EMBL" id="KAJ8107430.1"/>
    </source>
</evidence>
<sequence>MRNLKIAGRSLLQFSGEDPLPLTATAWDAASNALICAFGPSESRATIELKRLHYTRSGLEDRLESIAAWDAPCPLPSLPHDSILDLHHFADTTTSCLILAGGDIVLVRENPLANEELVEIVGSVDAGIAAAAWSPDDELLAITTQADTLLLMSRDIENIASITLAPEDVNVSNHVSVGWGKKETQFKGKRARALQDPTVPEHIDAGELSPFDDRSVTISWRGDGAYFALTKVEQEQRRMIRVYSREGQLDSVSEPVDGLEGALSWRPSGNLIASVRRTSDKLEVVFFERNGLRHGQFDLRFTQEELTGLATPLTVKWNSDSSVLAVSFPDRVQLWTMSNYHYYLKQELVFPESATQTALCTWHAERPLAVAISTPGALQIVDFLSATAAGSVAPPNDYGLVASIDGLSLKLTPLRVANVPPPMAFCTVSLDHKPTDVALSKSGTRLAVLSEGHLAVYALDVTKRPISRPLLLWQSEALAGQSSRHVTFLDDERLYVLTDSWMDDESSLWRSEGEFLLPQGPIVESESVSLLTNGVDYQSLHLQFQNGAVHQVDTAESASDLPPQTTLTQKFPAFAPDYKVISIDGQDMAFGLTRSGVLFANERVLVRNCTSFVVTPAHLIFTTTQHLLKFVHLTSIDELEVPGDEPQTDERCRSIERGGKLVTVMPTTYSVVLQMPRGNLETIYPRALVLAAIRRSIEADQYSDAFFACRNQRVDMNILHDHDSERFVRSIELIVNQIKKVEHIDLLLSQLRNEDVSETMYRETLKTKDLVSKPKLSQEQIANKVNRISDAFLAVLERSQYKDEHLQNIITSHVSKVPPALEAGLEMIGRLQSSHDPLTDKAAEHICFLADVNQLYDTSLGLYNLDLALLIAQQSQKDPREYLPHLQSLQDLPDIRRKFQIDDQLGRRAKALTHLKELQAFDEVQDYVQKHALYTEALDMYQYDAAQLKKIMRLYADYLSSTNKHREAAIAYEYLSDHASAWPSYRSANLWREALASATLAGVSDGELSDLASSLAEGLTESKDYHSAAIITFDYLSDLSTAAKLMCRGHHFAEATRLVVLRRDPSLIESVIDPSLIERSAETTEFLADMRSQLLAQVPRLQDLRAKKAADPLAFYDGLDAPDANIPDNISLAPTDTTSGGTFMTRYTKQTGTVNTSATRKTSKNKRREERKRARGKKGTVYEEEYLANSIERLIARINGMQDEIQRLVEGLVRRGMRERADAVSRAHQDVVERCGAAVREMYPVDAAAAEKVEEVEGIDGTLRPTGADATLWESLQEVERKRVAPVVKAFEKLSLLCFPSTGALDRSINSSMAEMQSVPQVPALQPAHDCFEDDASMEVLMCWREDYLDWMSTPTWLHTRQQDTSYANLIVEEDVRHADESPAQAYSKVRDSLRRFRLQLISFLFGNFQKSGADTENRKVAIYRSRPIAAVQSLIHLVPLSVAIVLLTFQCSSYLIGSKSVDSTMLQFMAKIHELTMQASIIDIILCLVRVQIVDGFVPLGMLSGAVRAPQLSYLWSLDFISIFKSSSPRGWRKPASIIALAALILLISLVGPSSAILMIPRPGSSKTRAPVIIYSLNSTEDLYPSSLGALDVNTESLNLTVNPALSEGSEKWGELDGAKIDIQHSSFLSQDSNIPTIQTFDPFEQPVQNPIYDRVLRFSYIDVTSRQSGRHTTWSHWSNRPMAMEVNATMPTWYSAASFRSVDNTARPTRGSKGTQIAFYYTGNVTATVEMAYPVVNARCIASQGPNDTAEVVYLNEDLTSVSSISTLGELARNASSSVEQIGSSRYYAPVWMPIPDSSSLVGIFISQHKVDSRNNSSSPALSSGNSNQTYETPVQIYTCTLSASWETGEIQLQQNLKPELGAERNHVSTTSLANVRSLKSQPIKLDVSAISAVNSAQFHRGLLDTIPDWGVGNGLKLDPGRYPHALTAAFVLAVSRIHSLVFAPDKAVSVLKDLTAYKPSGFDPARSSTYTFILADYGYGYGAQTTSVYLAMAVMSLYCAVTAVYIVYTIWTGTSSTAWSSGIELVTLALQSKKPDVVGHAAVGIDSVSTFSQSVGVRVNADEQLELVFAHDRDFGSRELRKVRRNVEY</sequence>
<protein>
    <submittedName>
        <fullName evidence="1">Uncharacterized protein</fullName>
    </submittedName>
</protein>